<name>A0A4Z1HWV8_9HELO</name>
<evidence type="ECO:0000313" key="4">
    <source>
        <dbReference type="Proteomes" id="UP000297527"/>
    </source>
</evidence>
<feature type="compositionally biased region" description="Low complexity" evidence="1">
    <location>
        <begin position="39"/>
        <end position="85"/>
    </location>
</feature>
<dbReference type="GO" id="GO:0031505">
    <property type="term" value="P:fungal-type cell wall organization"/>
    <property type="evidence" value="ECO:0007669"/>
    <property type="project" value="InterPro"/>
</dbReference>
<dbReference type="InterPro" id="IPR038843">
    <property type="entry name" value="Sed1/Spi1"/>
</dbReference>
<dbReference type="EMBL" id="PQXN01000157">
    <property type="protein sequence ID" value="TGO51642.1"/>
    <property type="molecule type" value="Genomic_DNA"/>
</dbReference>
<evidence type="ECO:0000256" key="1">
    <source>
        <dbReference type="SAM" id="MobiDB-lite"/>
    </source>
</evidence>
<accession>A0A4Z1HWV8</accession>
<keyword evidence="4" id="KW-1185">Reference proteome</keyword>
<feature type="compositionally biased region" description="Polar residues" evidence="1">
    <location>
        <begin position="246"/>
        <end position="258"/>
    </location>
</feature>
<dbReference type="GO" id="GO:0005199">
    <property type="term" value="F:structural constituent of cell wall"/>
    <property type="evidence" value="ECO:0007669"/>
    <property type="project" value="InterPro"/>
</dbReference>
<dbReference type="PANTHER" id="PTHR35523:SF1">
    <property type="entry name" value="CELL WALL PROTEIN SED1"/>
    <property type="match status" value="1"/>
</dbReference>
<dbReference type="GO" id="GO:0009277">
    <property type="term" value="C:fungal-type cell wall"/>
    <property type="evidence" value="ECO:0007669"/>
    <property type="project" value="TreeGrafter"/>
</dbReference>
<keyword evidence="2" id="KW-0732">Signal</keyword>
<dbReference type="Proteomes" id="UP000297527">
    <property type="component" value="Unassembled WGS sequence"/>
</dbReference>
<evidence type="ECO:0000313" key="3">
    <source>
        <dbReference type="EMBL" id="TGO51642.1"/>
    </source>
</evidence>
<sequence length="304" mass="31360">MHRPTLLTLAFLLLPFSTLVTGLDPDSQASSSGSGSGSGSETSSRTSNGNLNPNGNANQNQNQNYNTNENENYNSNTNINNNYNINYNDNDNYNIDVNDNDDDDKKDGIVYTTEIVTALTTYCPKATKFEQNGIMYTITDASTLTITDCPCTQTCALPGIALTPAILPQSPLATISPTSASLAALTTPSSPPAAGILPLYPLSSLPASILPQSLPPVGNVDILAASVLPPVNPAATNPATIDESSRPLNNAVESTFGATPSEIGDETGGESGPVQFLGAAGRSAREVGIGGLIGGLGVVGLMVL</sequence>
<proteinExistence type="predicted"/>
<feature type="chain" id="PRO_5021486318" evidence="2">
    <location>
        <begin position="23"/>
        <end position="304"/>
    </location>
</feature>
<dbReference type="OrthoDB" id="4094614at2759"/>
<organism evidence="3 4">
    <name type="scientific">Botryotinia convoluta</name>
    <dbReference type="NCBI Taxonomy" id="54673"/>
    <lineage>
        <taxon>Eukaryota</taxon>
        <taxon>Fungi</taxon>
        <taxon>Dikarya</taxon>
        <taxon>Ascomycota</taxon>
        <taxon>Pezizomycotina</taxon>
        <taxon>Leotiomycetes</taxon>
        <taxon>Helotiales</taxon>
        <taxon>Sclerotiniaceae</taxon>
        <taxon>Botryotinia</taxon>
    </lineage>
</organism>
<feature type="signal peptide" evidence="2">
    <location>
        <begin position="1"/>
        <end position="22"/>
    </location>
</feature>
<dbReference type="AlphaFoldDB" id="A0A4Z1HWV8"/>
<gene>
    <name evidence="3" type="ORF">BCON_0157g00230</name>
</gene>
<feature type="region of interest" description="Disordered" evidence="1">
    <location>
        <begin position="237"/>
        <end position="273"/>
    </location>
</feature>
<evidence type="ECO:0000256" key="2">
    <source>
        <dbReference type="SAM" id="SignalP"/>
    </source>
</evidence>
<dbReference type="PANTHER" id="PTHR35523">
    <property type="entry name" value="CELL WALL PROTEIN SED1"/>
    <property type="match status" value="1"/>
</dbReference>
<reference evidence="3 4" key="1">
    <citation type="submission" date="2017-12" db="EMBL/GenBank/DDBJ databases">
        <title>Comparative genomics of Botrytis spp.</title>
        <authorList>
            <person name="Valero-Jimenez C.A."/>
            <person name="Tapia P."/>
            <person name="Veloso J."/>
            <person name="Silva-Moreno E."/>
            <person name="Staats M."/>
            <person name="Valdes J.H."/>
            <person name="Van Kan J.A.L."/>
        </authorList>
    </citation>
    <scope>NUCLEOTIDE SEQUENCE [LARGE SCALE GENOMIC DNA]</scope>
    <source>
        <strain evidence="3 4">MUCL11595</strain>
    </source>
</reference>
<comment type="caution">
    <text evidence="3">The sequence shown here is derived from an EMBL/GenBank/DDBJ whole genome shotgun (WGS) entry which is preliminary data.</text>
</comment>
<protein>
    <submittedName>
        <fullName evidence="3">Uncharacterized protein</fullName>
    </submittedName>
</protein>
<feature type="region of interest" description="Disordered" evidence="1">
    <location>
        <begin position="25"/>
        <end position="85"/>
    </location>
</feature>